<evidence type="ECO:0000256" key="3">
    <source>
        <dbReference type="ARBA" id="ARBA00022833"/>
    </source>
</evidence>
<keyword evidence="2 4" id="KW-0863">Zinc-finger</keyword>
<dbReference type="GO" id="GO:0005739">
    <property type="term" value="C:mitochondrion"/>
    <property type="evidence" value="ECO:0007669"/>
    <property type="project" value="TreeGrafter"/>
</dbReference>
<dbReference type="PANTHER" id="PTHR20922:SF13">
    <property type="entry name" value="DNL-TYPE ZINC FINGER PROTEIN"/>
    <property type="match status" value="1"/>
</dbReference>
<evidence type="ECO:0000256" key="1">
    <source>
        <dbReference type="ARBA" id="ARBA00022723"/>
    </source>
</evidence>
<feature type="domain" description="DNL-type" evidence="6">
    <location>
        <begin position="82"/>
        <end position="173"/>
    </location>
</feature>
<dbReference type="EMBL" id="JASBNA010000012">
    <property type="protein sequence ID" value="KAK7687775.1"/>
    <property type="molecule type" value="Genomic_DNA"/>
</dbReference>
<keyword evidence="1" id="KW-0479">Metal-binding</keyword>
<dbReference type="GO" id="GO:0051087">
    <property type="term" value="F:protein-folding chaperone binding"/>
    <property type="evidence" value="ECO:0007669"/>
    <property type="project" value="TreeGrafter"/>
</dbReference>
<evidence type="ECO:0000313" key="7">
    <source>
        <dbReference type="EMBL" id="KAK7687775.1"/>
    </source>
</evidence>
<evidence type="ECO:0000313" key="8">
    <source>
        <dbReference type="Proteomes" id="UP001385951"/>
    </source>
</evidence>
<reference evidence="7 8" key="1">
    <citation type="submission" date="2022-09" db="EMBL/GenBank/DDBJ databases">
        <authorList>
            <person name="Palmer J.M."/>
        </authorList>
    </citation>
    <scope>NUCLEOTIDE SEQUENCE [LARGE SCALE GENOMIC DNA]</scope>
    <source>
        <strain evidence="7 8">DSM 7382</strain>
    </source>
</reference>
<dbReference type="AlphaFoldDB" id="A0AAW0GFI9"/>
<dbReference type="PROSITE" id="PS51501">
    <property type="entry name" value="ZF_DNL"/>
    <property type="match status" value="1"/>
</dbReference>
<dbReference type="GO" id="GO:0006457">
    <property type="term" value="P:protein folding"/>
    <property type="evidence" value="ECO:0007669"/>
    <property type="project" value="TreeGrafter"/>
</dbReference>
<dbReference type="Proteomes" id="UP001385951">
    <property type="component" value="Unassembled WGS sequence"/>
</dbReference>
<evidence type="ECO:0000259" key="6">
    <source>
        <dbReference type="PROSITE" id="PS51501"/>
    </source>
</evidence>
<proteinExistence type="predicted"/>
<comment type="caution">
    <text evidence="7">The sequence shown here is derived from an EMBL/GenBank/DDBJ whole genome shotgun (WGS) entry which is preliminary data.</text>
</comment>
<protein>
    <recommendedName>
        <fullName evidence="6">DNL-type domain-containing protein</fullName>
    </recommendedName>
</protein>
<dbReference type="GO" id="GO:0008270">
    <property type="term" value="F:zinc ion binding"/>
    <property type="evidence" value="ECO:0007669"/>
    <property type="project" value="UniProtKB-KW"/>
</dbReference>
<name>A0AAW0GFI9_9APHY</name>
<dbReference type="InterPro" id="IPR007853">
    <property type="entry name" value="Znf_DNL-typ"/>
</dbReference>
<dbReference type="PANTHER" id="PTHR20922">
    <property type="entry name" value="DNL-TYPE ZINC FINGER PROTEIN"/>
    <property type="match status" value="1"/>
</dbReference>
<sequence>MATLNVLKQGLGLFAKSSSRLTQRSTPILSASRSLGVSAPSIGHILSKRVLSTTSSRRTDNSAKPPSSDSAEPQTKLSFPSEAKLQITFTCTVTDCNTRSSHEFTKRSYTKGIVIVQCPGCKNRHLIADHLGWFKDSTEDGRLKTVEDLVKAKGEKVRRGRIDGSGDVEYAPE</sequence>
<evidence type="ECO:0000256" key="5">
    <source>
        <dbReference type="SAM" id="MobiDB-lite"/>
    </source>
</evidence>
<gene>
    <name evidence="7" type="ORF">QCA50_008994</name>
</gene>
<keyword evidence="3" id="KW-0862">Zinc</keyword>
<feature type="region of interest" description="Disordered" evidence="5">
    <location>
        <begin position="50"/>
        <end position="77"/>
    </location>
</feature>
<organism evidence="7 8">
    <name type="scientific">Cerrena zonata</name>
    <dbReference type="NCBI Taxonomy" id="2478898"/>
    <lineage>
        <taxon>Eukaryota</taxon>
        <taxon>Fungi</taxon>
        <taxon>Dikarya</taxon>
        <taxon>Basidiomycota</taxon>
        <taxon>Agaricomycotina</taxon>
        <taxon>Agaricomycetes</taxon>
        <taxon>Polyporales</taxon>
        <taxon>Cerrenaceae</taxon>
        <taxon>Cerrena</taxon>
    </lineage>
</organism>
<accession>A0AAW0GFI9</accession>
<dbReference type="GO" id="GO:0030150">
    <property type="term" value="P:protein import into mitochondrial matrix"/>
    <property type="evidence" value="ECO:0007669"/>
    <property type="project" value="TreeGrafter"/>
</dbReference>
<dbReference type="InterPro" id="IPR024158">
    <property type="entry name" value="Mt_import_TIM15"/>
</dbReference>
<evidence type="ECO:0000256" key="2">
    <source>
        <dbReference type="ARBA" id="ARBA00022771"/>
    </source>
</evidence>
<evidence type="ECO:0000256" key="4">
    <source>
        <dbReference type="PROSITE-ProRule" id="PRU00834"/>
    </source>
</evidence>
<dbReference type="Pfam" id="PF05180">
    <property type="entry name" value="zf-DNL"/>
    <property type="match status" value="1"/>
</dbReference>
<keyword evidence="8" id="KW-1185">Reference proteome</keyword>
<dbReference type="GO" id="GO:0050821">
    <property type="term" value="P:protein stabilization"/>
    <property type="evidence" value="ECO:0007669"/>
    <property type="project" value="TreeGrafter"/>
</dbReference>